<protein>
    <submittedName>
        <fullName evidence="2">Uncharacterized protein</fullName>
    </submittedName>
</protein>
<accession>A0A5C3LXQ7</accession>
<evidence type="ECO:0000313" key="3">
    <source>
        <dbReference type="Proteomes" id="UP000308652"/>
    </source>
</evidence>
<dbReference type="AlphaFoldDB" id="A0A5C3LXQ7"/>
<dbReference type="Proteomes" id="UP000308652">
    <property type="component" value="Unassembled WGS sequence"/>
</dbReference>
<name>A0A5C3LXQ7_9AGAR</name>
<dbReference type="EMBL" id="ML213608">
    <property type="protein sequence ID" value="TFK37337.1"/>
    <property type="molecule type" value="Genomic_DNA"/>
</dbReference>
<evidence type="ECO:0000313" key="2">
    <source>
        <dbReference type="EMBL" id="TFK37337.1"/>
    </source>
</evidence>
<feature type="region of interest" description="Disordered" evidence="1">
    <location>
        <begin position="42"/>
        <end position="94"/>
    </location>
</feature>
<sequence>ILILMVITSLLYEPRSRYVSRAMEVASHLNTKVGLRAPRPIRRSHQRAGPCPPTGSRVRDPYSQVMRRRRRREFCDSLTKRKLNSRSGHQQMKL</sequence>
<gene>
    <name evidence="2" type="ORF">BDQ12DRAFT_685199</name>
</gene>
<keyword evidence="3" id="KW-1185">Reference proteome</keyword>
<reference evidence="2 3" key="1">
    <citation type="journal article" date="2019" name="Nat. Ecol. Evol.">
        <title>Megaphylogeny resolves global patterns of mushroom evolution.</title>
        <authorList>
            <person name="Varga T."/>
            <person name="Krizsan K."/>
            <person name="Foldi C."/>
            <person name="Dima B."/>
            <person name="Sanchez-Garcia M."/>
            <person name="Sanchez-Ramirez S."/>
            <person name="Szollosi G.J."/>
            <person name="Szarkandi J.G."/>
            <person name="Papp V."/>
            <person name="Albert L."/>
            <person name="Andreopoulos W."/>
            <person name="Angelini C."/>
            <person name="Antonin V."/>
            <person name="Barry K.W."/>
            <person name="Bougher N.L."/>
            <person name="Buchanan P."/>
            <person name="Buyck B."/>
            <person name="Bense V."/>
            <person name="Catcheside P."/>
            <person name="Chovatia M."/>
            <person name="Cooper J."/>
            <person name="Damon W."/>
            <person name="Desjardin D."/>
            <person name="Finy P."/>
            <person name="Geml J."/>
            <person name="Haridas S."/>
            <person name="Hughes K."/>
            <person name="Justo A."/>
            <person name="Karasinski D."/>
            <person name="Kautmanova I."/>
            <person name="Kiss B."/>
            <person name="Kocsube S."/>
            <person name="Kotiranta H."/>
            <person name="LaButti K.M."/>
            <person name="Lechner B.E."/>
            <person name="Liimatainen K."/>
            <person name="Lipzen A."/>
            <person name="Lukacs Z."/>
            <person name="Mihaltcheva S."/>
            <person name="Morgado L.N."/>
            <person name="Niskanen T."/>
            <person name="Noordeloos M.E."/>
            <person name="Ohm R.A."/>
            <person name="Ortiz-Santana B."/>
            <person name="Ovrebo C."/>
            <person name="Racz N."/>
            <person name="Riley R."/>
            <person name="Savchenko A."/>
            <person name="Shiryaev A."/>
            <person name="Soop K."/>
            <person name="Spirin V."/>
            <person name="Szebenyi C."/>
            <person name="Tomsovsky M."/>
            <person name="Tulloss R.E."/>
            <person name="Uehling J."/>
            <person name="Grigoriev I.V."/>
            <person name="Vagvolgyi C."/>
            <person name="Papp T."/>
            <person name="Martin F.M."/>
            <person name="Miettinen O."/>
            <person name="Hibbett D.S."/>
            <person name="Nagy L.G."/>
        </authorList>
    </citation>
    <scope>NUCLEOTIDE SEQUENCE [LARGE SCALE GENOMIC DNA]</scope>
    <source>
        <strain evidence="2 3">CBS 166.37</strain>
    </source>
</reference>
<feature type="non-terminal residue" evidence="2">
    <location>
        <position position="1"/>
    </location>
</feature>
<organism evidence="2 3">
    <name type="scientific">Crucibulum laeve</name>
    <dbReference type="NCBI Taxonomy" id="68775"/>
    <lineage>
        <taxon>Eukaryota</taxon>
        <taxon>Fungi</taxon>
        <taxon>Dikarya</taxon>
        <taxon>Basidiomycota</taxon>
        <taxon>Agaricomycotina</taxon>
        <taxon>Agaricomycetes</taxon>
        <taxon>Agaricomycetidae</taxon>
        <taxon>Agaricales</taxon>
        <taxon>Agaricineae</taxon>
        <taxon>Nidulariaceae</taxon>
        <taxon>Crucibulum</taxon>
    </lineage>
</organism>
<proteinExistence type="predicted"/>
<evidence type="ECO:0000256" key="1">
    <source>
        <dbReference type="SAM" id="MobiDB-lite"/>
    </source>
</evidence>
<feature type="compositionally biased region" description="Polar residues" evidence="1">
    <location>
        <begin position="85"/>
        <end position="94"/>
    </location>
</feature>